<evidence type="ECO:0000256" key="6">
    <source>
        <dbReference type="ARBA" id="ARBA00022801"/>
    </source>
</evidence>
<dbReference type="InterPro" id="IPR005225">
    <property type="entry name" value="Small_GTP-bd"/>
</dbReference>
<keyword evidence="9" id="KW-0342">GTP-binding</keyword>
<dbReference type="GO" id="GO:0000049">
    <property type="term" value="F:tRNA binding"/>
    <property type="evidence" value="ECO:0007669"/>
    <property type="project" value="InterPro"/>
</dbReference>
<protein>
    <recommendedName>
        <fullName evidence="2">protein-synthesizing GTPase</fullName>
        <ecNumber evidence="2">3.6.5.3</ecNumber>
    </recommendedName>
</protein>
<evidence type="ECO:0000256" key="3">
    <source>
        <dbReference type="ARBA" id="ARBA00022540"/>
    </source>
</evidence>
<dbReference type="PRINTS" id="PR00315">
    <property type="entry name" value="ELONGATNFCT"/>
</dbReference>
<dbReference type="GO" id="GO:0003924">
    <property type="term" value="F:GTPase activity"/>
    <property type="evidence" value="ECO:0007669"/>
    <property type="project" value="InterPro"/>
</dbReference>
<keyword evidence="7" id="KW-0460">Magnesium</keyword>
<dbReference type="InterPro" id="IPR050543">
    <property type="entry name" value="eIF2G"/>
</dbReference>
<accession>A0A7K4FL70</accession>
<dbReference type="InterPro" id="IPR022424">
    <property type="entry name" value="TIF2_gsu"/>
</dbReference>
<dbReference type="NCBIfam" id="NF003077">
    <property type="entry name" value="PRK04000.1"/>
    <property type="match status" value="1"/>
</dbReference>
<dbReference type="Pfam" id="PF00009">
    <property type="entry name" value="GTP_EFTU"/>
    <property type="match status" value="1"/>
</dbReference>
<keyword evidence="5" id="KW-0547">Nucleotide-binding</keyword>
<dbReference type="InterPro" id="IPR044127">
    <property type="entry name" value="eIF2g_dom_2"/>
</dbReference>
<dbReference type="PANTHER" id="PTHR42854">
    <property type="entry name" value="EUKARYOTIC TRANSLATION INITIATION FACTOR 2 SUBUNIT 3 FAMILY MEMBER"/>
    <property type="match status" value="1"/>
</dbReference>
<name>A0A7K4FL70_9ARCH</name>
<dbReference type="InterPro" id="IPR027417">
    <property type="entry name" value="P-loop_NTPase"/>
</dbReference>
<dbReference type="Proteomes" id="UP000546917">
    <property type="component" value="Unassembled WGS sequence"/>
</dbReference>
<dbReference type="Gene3D" id="2.40.30.10">
    <property type="entry name" value="Translation factors"/>
    <property type="match status" value="2"/>
</dbReference>
<feature type="domain" description="Tr-type G" evidence="11">
    <location>
        <begin position="3"/>
        <end position="196"/>
    </location>
</feature>
<evidence type="ECO:0000256" key="1">
    <source>
        <dbReference type="ARBA" id="ARBA00005388"/>
    </source>
</evidence>
<dbReference type="InterPro" id="IPR000795">
    <property type="entry name" value="T_Tr_GTP-bd_dom"/>
</dbReference>
<dbReference type="SUPFAM" id="SSF52540">
    <property type="entry name" value="P-loop containing nucleoside triphosphate hydrolases"/>
    <property type="match status" value="1"/>
</dbReference>
<evidence type="ECO:0000256" key="4">
    <source>
        <dbReference type="ARBA" id="ARBA00022723"/>
    </source>
</evidence>
<dbReference type="InterPro" id="IPR044128">
    <property type="entry name" value="eIF2g_GTP-bd"/>
</dbReference>
<dbReference type="GO" id="GO:0005525">
    <property type="term" value="F:GTP binding"/>
    <property type="evidence" value="ECO:0007669"/>
    <property type="project" value="UniProtKB-KW"/>
</dbReference>
<keyword evidence="3 12" id="KW-0396">Initiation factor</keyword>
<dbReference type="SUPFAM" id="SSF50447">
    <property type="entry name" value="Translation proteins"/>
    <property type="match status" value="1"/>
</dbReference>
<reference evidence="12 13" key="1">
    <citation type="submission" date="2020-05" db="EMBL/GenBank/DDBJ databases">
        <authorList>
            <person name="Zhang R."/>
        </authorList>
    </citation>
    <scope>NUCLEOTIDE SEQUENCE [LARGE SCALE GENOMIC DNA]</scope>
    <source>
        <strain evidence="12 13">DSM 28986</strain>
    </source>
</reference>
<dbReference type="FunFam" id="3.40.50.300:FF:000065">
    <property type="entry name" value="Eukaryotic translation initiation factor 2 subunit gamma"/>
    <property type="match status" value="1"/>
</dbReference>
<dbReference type="GO" id="GO:0003743">
    <property type="term" value="F:translation initiation factor activity"/>
    <property type="evidence" value="ECO:0007669"/>
    <property type="project" value="UniProtKB-KW"/>
</dbReference>
<dbReference type="EMBL" id="JABGBP010000095">
    <property type="protein sequence ID" value="NOL59783.1"/>
    <property type="molecule type" value="Genomic_DNA"/>
</dbReference>
<dbReference type="Gene3D" id="3.40.50.300">
    <property type="entry name" value="P-loop containing nucleotide triphosphate hydrolases"/>
    <property type="match status" value="1"/>
</dbReference>
<keyword evidence="8" id="KW-0648">Protein biosynthesis</keyword>
<evidence type="ECO:0000256" key="2">
    <source>
        <dbReference type="ARBA" id="ARBA00011986"/>
    </source>
</evidence>
<dbReference type="GO" id="GO:0005829">
    <property type="term" value="C:cytosol"/>
    <property type="evidence" value="ECO:0007669"/>
    <property type="project" value="TreeGrafter"/>
</dbReference>
<proteinExistence type="inferred from homology"/>
<dbReference type="Pfam" id="PF09173">
    <property type="entry name" value="eIF2_C"/>
    <property type="match status" value="1"/>
</dbReference>
<sequence>MEQPSVNIGMVGHVDHGKSTLTFALTGKKTDVHSEEVKRGISIKLGYADTPIYRCTDETGKEFYSNKKNSDNCQLSRVISIVDAPGHETLMATMLAGSAIMNGAILVIAANEECPQPQTREHLTALEIMGIKEIIVVQNKIDLVTRERAMESYKEIKDFLKGSIAENAPVIPVSAYHNTNIDVVFEAIEKIIKTPPFNDNDSPMMYIARSFDINKPGTKPSKLKGGVLGGALIRGKLTVGDEIEIAPGVQITKGNKTTWDNVTTKITSLMAGSSSYESILPGGLAAVGTELDPFLTKGDSFTGRIIGLKGNVPKTVFNMEMDIHLLDRVVGFDEEVNVEPLKSNEMIMLTVGTANTIGTVTSIKDKRVGVTLKYPVAASINDRMAIGRRISNRWRLIGYGSILTIY</sequence>
<dbReference type="InterPro" id="IPR009001">
    <property type="entry name" value="Transl_elong_EF1A/Init_IF2_C"/>
</dbReference>
<evidence type="ECO:0000259" key="11">
    <source>
        <dbReference type="PROSITE" id="PS51722"/>
    </source>
</evidence>
<dbReference type="PANTHER" id="PTHR42854:SF3">
    <property type="entry name" value="EUKARYOTIC TRANSLATION INITIATION FACTOR 2 SUBUNIT 3-RELATED"/>
    <property type="match status" value="1"/>
</dbReference>
<dbReference type="PROSITE" id="PS51722">
    <property type="entry name" value="G_TR_2"/>
    <property type="match status" value="1"/>
</dbReference>
<dbReference type="NCBIfam" id="TIGR03680">
    <property type="entry name" value="eif2g_arch"/>
    <property type="match status" value="1"/>
</dbReference>
<evidence type="ECO:0000256" key="8">
    <source>
        <dbReference type="ARBA" id="ARBA00022917"/>
    </source>
</evidence>
<dbReference type="FunFam" id="2.40.30.10:FF:000075">
    <property type="entry name" value="Translation initiation factor 2 subunit gamma"/>
    <property type="match status" value="1"/>
</dbReference>
<dbReference type="CDD" id="cd01888">
    <property type="entry name" value="eIF2_gamma"/>
    <property type="match status" value="1"/>
</dbReference>
<dbReference type="CDD" id="cd15490">
    <property type="entry name" value="eIF2_gamma_III"/>
    <property type="match status" value="1"/>
</dbReference>
<dbReference type="EC" id="3.6.5.3" evidence="2"/>
<organism evidence="12 13">
    <name type="scientific">Ferroplasma acidiphilum</name>
    <dbReference type="NCBI Taxonomy" id="74969"/>
    <lineage>
        <taxon>Archaea</taxon>
        <taxon>Methanobacteriati</taxon>
        <taxon>Thermoplasmatota</taxon>
        <taxon>Thermoplasmata</taxon>
        <taxon>Thermoplasmatales</taxon>
        <taxon>Ferroplasmaceae</taxon>
        <taxon>Ferroplasma</taxon>
    </lineage>
</organism>
<evidence type="ECO:0000313" key="13">
    <source>
        <dbReference type="Proteomes" id="UP000546917"/>
    </source>
</evidence>
<evidence type="ECO:0000256" key="7">
    <source>
        <dbReference type="ARBA" id="ARBA00022842"/>
    </source>
</evidence>
<keyword evidence="4" id="KW-0479">Metal-binding</keyword>
<keyword evidence="6" id="KW-0378">Hydrolase</keyword>
<gene>
    <name evidence="12" type="primary">eif2g</name>
    <name evidence="12" type="ORF">HLB00_02900</name>
</gene>
<dbReference type="SUPFAM" id="SSF50465">
    <property type="entry name" value="EF-Tu/eEF-1alpha/eIF2-gamma C-terminal domain"/>
    <property type="match status" value="1"/>
</dbReference>
<dbReference type="NCBIfam" id="TIGR00231">
    <property type="entry name" value="small_GTP"/>
    <property type="match status" value="1"/>
</dbReference>
<dbReference type="GO" id="GO:0046872">
    <property type="term" value="F:metal ion binding"/>
    <property type="evidence" value="ECO:0007669"/>
    <property type="project" value="UniProtKB-KW"/>
</dbReference>
<evidence type="ECO:0000256" key="10">
    <source>
        <dbReference type="ARBA" id="ARBA00048107"/>
    </source>
</evidence>
<dbReference type="GO" id="GO:0001731">
    <property type="term" value="P:formation of translation preinitiation complex"/>
    <property type="evidence" value="ECO:0007669"/>
    <property type="project" value="TreeGrafter"/>
</dbReference>
<dbReference type="InterPro" id="IPR015256">
    <property type="entry name" value="eIF2g_C"/>
</dbReference>
<evidence type="ECO:0000313" key="12">
    <source>
        <dbReference type="EMBL" id="NOL59783.1"/>
    </source>
</evidence>
<dbReference type="CDD" id="cd03688">
    <property type="entry name" value="eIF2_gamma_II"/>
    <property type="match status" value="1"/>
</dbReference>
<evidence type="ECO:0000256" key="5">
    <source>
        <dbReference type="ARBA" id="ARBA00022741"/>
    </source>
</evidence>
<dbReference type="AlphaFoldDB" id="A0A7K4FL70"/>
<evidence type="ECO:0000256" key="9">
    <source>
        <dbReference type="ARBA" id="ARBA00023134"/>
    </source>
</evidence>
<dbReference type="RefSeq" id="WP_171481376.1">
    <property type="nucleotide sequence ID" value="NZ_JABGBP010000095.1"/>
</dbReference>
<dbReference type="InterPro" id="IPR009000">
    <property type="entry name" value="Transl_B-barrel_sf"/>
</dbReference>
<comment type="caution">
    <text evidence="12">The sequence shown here is derived from an EMBL/GenBank/DDBJ whole genome shotgun (WGS) entry which is preliminary data.</text>
</comment>
<comment type="catalytic activity">
    <reaction evidence="10">
        <text>GTP + H2O = GDP + phosphate + H(+)</text>
        <dbReference type="Rhea" id="RHEA:19669"/>
        <dbReference type="ChEBI" id="CHEBI:15377"/>
        <dbReference type="ChEBI" id="CHEBI:15378"/>
        <dbReference type="ChEBI" id="CHEBI:37565"/>
        <dbReference type="ChEBI" id="CHEBI:43474"/>
        <dbReference type="ChEBI" id="CHEBI:58189"/>
        <dbReference type="EC" id="3.6.5.3"/>
    </reaction>
</comment>
<comment type="similarity">
    <text evidence="1">Belongs to the TRAFAC class translation factor GTPase superfamily. Classic translation factor GTPase family. EIF2G subfamily.</text>
</comment>